<protein>
    <submittedName>
        <fullName evidence="3">Glucose 1-dehydrogenase</fullName>
        <ecNumber evidence="3">1.1.1.47</ecNumber>
    </submittedName>
</protein>
<dbReference type="InterPro" id="IPR036291">
    <property type="entry name" value="NAD(P)-bd_dom_sf"/>
</dbReference>
<dbReference type="KEGG" id="afla:FHG64_13380"/>
<dbReference type="PANTHER" id="PTHR24321:SF8">
    <property type="entry name" value="ESTRADIOL 17-BETA-DEHYDROGENASE 8-RELATED"/>
    <property type="match status" value="1"/>
</dbReference>
<dbReference type="Gene3D" id="3.40.50.720">
    <property type="entry name" value="NAD(P)-binding Rossmann-like Domain"/>
    <property type="match status" value="1"/>
</dbReference>
<dbReference type="GO" id="GO:0047936">
    <property type="term" value="F:glucose 1-dehydrogenase [NAD(P)+] activity"/>
    <property type="evidence" value="ECO:0007669"/>
    <property type="project" value="UniProtKB-EC"/>
</dbReference>
<dbReference type="SUPFAM" id="SSF51735">
    <property type="entry name" value="NAD(P)-binding Rossmann-fold domains"/>
    <property type="match status" value="1"/>
</dbReference>
<dbReference type="Pfam" id="PF13561">
    <property type="entry name" value="adh_short_C2"/>
    <property type="match status" value="1"/>
</dbReference>
<reference evidence="3 4" key="1">
    <citation type="submission" date="2019-06" db="EMBL/GenBank/DDBJ databases">
        <title>Complete genome sequence of Antarcticibacterium flavum KCTC 52984T from an Antarctic marine sediment.</title>
        <authorList>
            <person name="Lee Y.M."/>
            <person name="Shin S.C."/>
        </authorList>
    </citation>
    <scope>NUCLEOTIDE SEQUENCE [LARGE SCALE GENOMIC DNA]</scope>
    <source>
        <strain evidence="3 4">KCTC 52984</strain>
    </source>
</reference>
<dbReference type="PANTHER" id="PTHR24321">
    <property type="entry name" value="DEHYDROGENASES, SHORT CHAIN"/>
    <property type="match status" value="1"/>
</dbReference>
<evidence type="ECO:0000256" key="2">
    <source>
        <dbReference type="ARBA" id="ARBA00023002"/>
    </source>
</evidence>
<organism evidence="3 4">
    <name type="scientific">Antarcticibacterium flavum</name>
    <dbReference type="NCBI Taxonomy" id="2058175"/>
    <lineage>
        <taxon>Bacteria</taxon>
        <taxon>Pseudomonadati</taxon>
        <taxon>Bacteroidota</taxon>
        <taxon>Flavobacteriia</taxon>
        <taxon>Flavobacteriales</taxon>
        <taxon>Flavobacteriaceae</taxon>
        <taxon>Antarcticibacterium</taxon>
    </lineage>
</organism>
<dbReference type="PROSITE" id="PS00061">
    <property type="entry name" value="ADH_SHORT"/>
    <property type="match status" value="1"/>
</dbReference>
<sequence>MELKDKVAIITGASSGIGERTALLFAKEGAQLVLTDIDTEKGEKLVESIKNEGGKAVFLKADVSLPEASEETVKLAIKTFGKLDIAVNNAGISGAAAPVGEYDPQEWDKVVRINLSGVFYGMRYQIPAMLENGGGSIINVASILGSVGFAYSAAYVAAKHGVLGLTKTAALEYSAKGIRVNSTGPAFIKTPMIQDLDKDVLEQVVAKHAIGRLGKADEVAQLHLWLASQRSSFATGAYYPIDGGILHNKLLQPFVFVVASISKLLQYGCV</sequence>
<dbReference type="PRINTS" id="PR00080">
    <property type="entry name" value="SDRFAMILY"/>
</dbReference>
<comment type="similarity">
    <text evidence="1">Belongs to the short-chain dehydrogenases/reductases (SDR) family.</text>
</comment>
<keyword evidence="4" id="KW-1185">Reference proteome</keyword>
<dbReference type="EMBL" id="CP040812">
    <property type="protein sequence ID" value="QCY70315.1"/>
    <property type="molecule type" value="Genomic_DNA"/>
</dbReference>
<dbReference type="AlphaFoldDB" id="A0A5B7X5F1"/>
<keyword evidence="2 3" id="KW-0560">Oxidoreductase</keyword>
<accession>A0A5B7X5F1</accession>
<dbReference type="NCBIfam" id="NF005559">
    <property type="entry name" value="PRK07231.1"/>
    <property type="match status" value="1"/>
</dbReference>
<dbReference type="Proteomes" id="UP000309016">
    <property type="component" value="Chromosome"/>
</dbReference>
<evidence type="ECO:0000256" key="1">
    <source>
        <dbReference type="ARBA" id="ARBA00006484"/>
    </source>
</evidence>
<dbReference type="InterPro" id="IPR002347">
    <property type="entry name" value="SDR_fam"/>
</dbReference>
<proteinExistence type="inferred from homology"/>
<evidence type="ECO:0000313" key="3">
    <source>
        <dbReference type="EMBL" id="QCY70315.1"/>
    </source>
</evidence>
<dbReference type="PRINTS" id="PR00081">
    <property type="entry name" value="GDHRDH"/>
</dbReference>
<dbReference type="EC" id="1.1.1.47" evidence="3"/>
<dbReference type="OrthoDB" id="597477at2"/>
<evidence type="ECO:0000313" key="4">
    <source>
        <dbReference type="Proteomes" id="UP000309016"/>
    </source>
</evidence>
<dbReference type="InterPro" id="IPR020904">
    <property type="entry name" value="Sc_DH/Rdtase_CS"/>
</dbReference>
<gene>
    <name evidence="3" type="ORF">FHG64_13380</name>
</gene>
<dbReference type="RefSeq" id="WP_139066877.1">
    <property type="nucleotide sequence ID" value="NZ_CP040812.1"/>
</dbReference>
<dbReference type="FunFam" id="3.40.50.720:FF:000084">
    <property type="entry name" value="Short-chain dehydrogenase reductase"/>
    <property type="match status" value="1"/>
</dbReference>
<name>A0A5B7X5F1_9FLAO</name>